<keyword evidence="3" id="KW-1185">Reference proteome</keyword>
<accession>A0A0F4PPE2</accession>
<evidence type="ECO:0000313" key="2">
    <source>
        <dbReference type="EMBL" id="KJY99328.1"/>
    </source>
</evidence>
<keyword evidence="1" id="KW-0812">Transmembrane</keyword>
<evidence type="ECO:0000256" key="1">
    <source>
        <dbReference type="SAM" id="Phobius"/>
    </source>
</evidence>
<dbReference type="RefSeq" id="WP_045979443.1">
    <property type="nucleotide sequence ID" value="NZ_JXXY01000007.1"/>
</dbReference>
<protein>
    <submittedName>
        <fullName evidence="2">Uncharacterized protein</fullName>
    </submittedName>
</protein>
<proteinExistence type="predicted"/>
<reference evidence="2 3" key="1">
    <citation type="journal article" date="2015" name="BMC Genomics">
        <title>Genome mining reveals unlocked bioactive potential of marine Gram-negative bacteria.</title>
        <authorList>
            <person name="Machado H."/>
            <person name="Sonnenschein E.C."/>
            <person name="Melchiorsen J."/>
            <person name="Gram L."/>
        </authorList>
    </citation>
    <scope>NUCLEOTIDE SEQUENCE [LARGE SCALE GENOMIC DNA]</scope>
    <source>
        <strain evidence="2 3">S3137</strain>
    </source>
</reference>
<feature type="transmembrane region" description="Helical" evidence="1">
    <location>
        <begin position="12"/>
        <end position="32"/>
    </location>
</feature>
<keyword evidence="1" id="KW-1133">Transmembrane helix</keyword>
<gene>
    <name evidence="2" type="ORF">TW72_10695</name>
</gene>
<organism evidence="2 3">
    <name type="scientific">Pseudoalteromonas ruthenica</name>
    <dbReference type="NCBI Taxonomy" id="151081"/>
    <lineage>
        <taxon>Bacteria</taxon>
        <taxon>Pseudomonadati</taxon>
        <taxon>Pseudomonadota</taxon>
        <taxon>Gammaproteobacteria</taxon>
        <taxon>Alteromonadales</taxon>
        <taxon>Pseudoalteromonadaceae</taxon>
        <taxon>Pseudoalteromonas</taxon>
    </lineage>
</organism>
<evidence type="ECO:0000313" key="3">
    <source>
        <dbReference type="Proteomes" id="UP000033664"/>
    </source>
</evidence>
<dbReference type="GeneID" id="58228960"/>
<name>A0A0F4PPE2_9GAMM</name>
<keyword evidence="1" id="KW-0472">Membrane</keyword>
<sequence>MDKITELLPLIRLISVIVITIGVSIAVLTFVTNRRDKANESKDKKSSFYLERCESALSEVWLNISKPKLDEVGSYTIVQLLSNYHELKEKVTVDEHKHALNLTESRYSNLIHNVISHADLNYIIGIDVSAGTRDFDAAYENLKDIAESSLASSPIIVGSNYFYGHLMFLNGTNTDFFEAIVSFISDKDRETIEKAYKSNFRALKSLRRKYPIFIAAYSFLVSVEQERELKQLDKPVLTMFKKQA</sequence>
<dbReference type="EMBL" id="JXXZ01000008">
    <property type="protein sequence ID" value="KJY99328.1"/>
    <property type="molecule type" value="Genomic_DNA"/>
</dbReference>
<dbReference type="PATRIC" id="fig|151081.8.peg.1980"/>
<dbReference type="Proteomes" id="UP000033664">
    <property type="component" value="Unassembled WGS sequence"/>
</dbReference>
<comment type="caution">
    <text evidence="2">The sequence shown here is derived from an EMBL/GenBank/DDBJ whole genome shotgun (WGS) entry which is preliminary data.</text>
</comment>
<dbReference type="AlphaFoldDB" id="A0A0F4PPE2"/>